<organism evidence="2 3">
    <name type="scientific">Sediminibacillus albus</name>
    <dbReference type="NCBI Taxonomy" id="407036"/>
    <lineage>
        <taxon>Bacteria</taxon>
        <taxon>Bacillati</taxon>
        <taxon>Bacillota</taxon>
        <taxon>Bacilli</taxon>
        <taxon>Bacillales</taxon>
        <taxon>Bacillaceae</taxon>
        <taxon>Sediminibacillus</taxon>
    </lineage>
</organism>
<reference evidence="2 3" key="1">
    <citation type="submission" date="2016-10" db="EMBL/GenBank/DDBJ databases">
        <authorList>
            <person name="de Groot N.N."/>
        </authorList>
    </citation>
    <scope>NUCLEOTIDE SEQUENCE [LARGE SCALE GENOMIC DNA]</scope>
    <source>
        <strain evidence="2 3">CGMCC 1.6502</strain>
    </source>
</reference>
<evidence type="ECO:0000313" key="2">
    <source>
        <dbReference type="EMBL" id="SDJ86237.1"/>
    </source>
</evidence>
<accession>A0A1G8X785</accession>
<dbReference type="Proteomes" id="UP000198694">
    <property type="component" value="Unassembled WGS sequence"/>
</dbReference>
<gene>
    <name evidence="2" type="ORF">SAMN05216243_1196</name>
</gene>
<evidence type="ECO:0000256" key="1">
    <source>
        <dbReference type="SAM" id="MobiDB-lite"/>
    </source>
</evidence>
<dbReference type="OrthoDB" id="2452459at2"/>
<protein>
    <submittedName>
        <fullName evidence="2">Uncharacterized protein</fullName>
    </submittedName>
</protein>
<dbReference type="AlphaFoldDB" id="A0A1G8X785"/>
<feature type="compositionally biased region" description="Basic residues" evidence="1">
    <location>
        <begin position="120"/>
        <end position="138"/>
    </location>
</feature>
<dbReference type="RefSeq" id="WP_093211934.1">
    <property type="nucleotide sequence ID" value="NZ_FNFL01000001.1"/>
</dbReference>
<evidence type="ECO:0000313" key="3">
    <source>
        <dbReference type="Proteomes" id="UP000198694"/>
    </source>
</evidence>
<keyword evidence="3" id="KW-1185">Reference proteome</keyword>
<name>A0A1G8X785_9BACI</name>
<dbReference type="EMBL" id="FNFL01000001">
    <property type="protein sequence ID" value="SDJ86237.1"/>
    <property type="molecule type" value="Genomic_DNA"/>
</dbReference>
<feature type="region of interest" description="Disordered" evidence="1">
    <location>
        <begin position="105"/>
        <end position="147"/>
    </location>
</feature>
<sequence length="285" mass="32801">MPIDAVYRDGNKSVTVDANDVDSKTYLEKYKGKLFCSTDNCNARLSLVFRASRPNFFKTWRNDNHNEDCLHYFDRVADRTGVNVENVISLALSEAHKRRALKEAYAQSKMTEEQIEEQKQRRKSKRRKNSVTNRKRNNSRVDIALNSQEEDTQEIEQFQRRKSPSLYKRNVDNLKDSDIGKPRLIIGQVVDTVEKEDFARITVKHGNKIVSVNFEEAFFANSANFKGLFHHIKKFKGSQGNITFTGIGEVRRSKKDGEIEVAIYSGDDFYIEGKRLPSIAALLSH</sequence>
<feature type="compositionally biased region" description="Basic and acidic residues" evidence="1">
    <location>
        <begin position="110"/>
        <end position="119"/>
    </location>
</feature>
<proteinExistence type="predicted"/>